<keyword evidence="1" id="KW-1133">Transmembrane helix</keyword>
<dbReference type="InterPro" id="IPR045339">
    <property type="entry name" value="DUF6534"/>
</dbReference>
<keyword evidence="4" id="KW-1185">Reference proteome</keyword>
<feature type="transmembrane region" description="Helical" evidence="1">
    <location>
        <begin position="198"/>
        <end position="222"/>
    </location>
</feature>
<organism evidence="3 4">
    <name type="scientific">Exidia glandulosa HHB12029</name>
    <dbReference type="NCBI Taxonomy" id="1314781"/>
    <lineage>
        <taxon>Eukaryota</taxon>
        <taxon>Fungi</taxon>
        <taxon>Dikarya</taxon>
        <taxon>Basidiomycota</taxon>
        <taxon>Agaricomycotina</taxon>
        <taxon>Agaricomycetes</taxon>
        <taxon>Auriculariales</taxon>
        <taxon>Exidiaceae</taxon>
        <taxon>Exidia</taxon>
    </lineage>
</organism>
<evidence type="ECO:0000256" key="1">
    <source>
        <dbReference type="SAM" id="Phobius"/>
    </source>
</evidence>
<keyword evidence="1" id="KW-0472">Membrane</keyword>
<feature type="transmembrane region" description="Helical" evidence="1">
    <location>
        <begin position="116"/>
        <end position="142"/>
    </location>
</feature>
<name>A0A165F106_EXIGL</name>
<dbReference type="PANTHER" id="PTHR40465">
    <property type="entry name" value="CHROMOSOME 1, WHOLE GENOME SHOTGUN SEQUENCE"/>
    <property type="match status" value="1"/>
</dbReference>
<dbReference type="InParanoid" id="A0A165F106"/>
<evidence type="ECO:0000259" key="2">
    <source>
        <dbReference type="Pfam" id="PF20152"/>
    </source>
</evidence>
<feature type="domain" description="DUF6534" evidence="2">
    <location>
        <begin position="170"/>
        <end position="256"/>
    </location>
</feature>
<dbReference type="OrthoDB" id="3268207at2759"/>
<evidence type="ECO:0000313" key="4">
    <source>
        <dbReference type="Proteomes" id="UP000077266"/>
    </source>
</evidence>
<gene>
    <name evidence="3" type="ORF">EXIGLDRAFT_773013</name>
</gene>
<proteinExistence type="predicted"/>
<dbReference type="AlphaFoldDB" id="A0A165F106"/>
<reference evidence="3 4" key="1">
    <citation type="journal article" date="2016" name="Mol. Biol. Evol.">
        <title>Comparative Genomics of Early-Diverging Mushroom-Forming Fungi Provides Insights into the Origins of Lignocellulose Decay Capabilities.</title>
        <authorList>
            <person name="Nagy L.G."/>
            <person name="Riley R."/>
            <person name="Tritt A."/>
            <person name="Adam C."/>
            <person name="Daum C."/>
            <person name="Floudas D."/>
            <person name="Sun H."/>
            <person name="Yadav J.S."/>
            <person name="Pangilinan J."/>
            <person name="Larsson K.H."/>
            <person name="Matsuura K."/>
            <person name="Barry K."/>
            <person name="Labutti K."/>
            <person name="Kuo R."/>
            <person name="Ohm R.A."/>
            <person name="Bhattacharya S.S."/>
            <person name="Shirouzu T."/>
            <person name="Yoshinaga Y."/>
            <person name="Martin F.M."/>
            <person name="Grigoriev I.V."/>
            <person name="Hibbett D.S."/>
        </authorList>
    </citation>
    <scope>NUCLEOTIDE SEQUENCE [LARGE SCALE GENOMIC DNA]</scope>
    <source>
        <strain evidence="3 4">HHB12029</strain>
    </source>
</reference>
<dbReference type="Proteomes" id="UP000077266">
    <property type="component" value="Unassembled WGS sequence"/>
</dbReference>
<dbReference type="EMBL" id="KV426107">
    <property type="protein sequence ID" value="KZV88131.1"/>
    <property type="molecule type" value="Genomic_DNA"/>
</dbReference>
<sequence length="298" mass="32925">MSLSPAEELDIFDLLRAVLADAFLNSVIIVVQTVFYVRGCTARDSKTLRCLVAFVVCGDLLHTALLTRAFHSSTIVRFFDPVTKMLWSQPTAIVVVGGLTVFVIRTHWSLVRVRRLTSSSVVALGCWAAVFVTAALEASLALTQHRRPTWLLENTPTYHNRVLEMLFLNMLADVSISSSICYYLYVSRHLVFVQNTNAVDKLFAFTIGSGFATSCASCLIMLKYLTGIPNTSCIVFYAMLPKIVTISFLSSLNGRVHFREDTQGELPLEDISGYEHEPLRVVLTEDVGAVSESSATVA</sequence>
<accession>A0A165F106</accession>
<feature type="transmembrane region" description="Helical" evidence="1">
    <location>
        <begin position="86"/>
        <end position="104"/>
    </location>
</feature>
<evidence type="ECO:0000313" key="3">
    <source>
        <dbReference type="EMBL" id="KZV88131.1"/>
    </source>
</evidence>
<feature type="transmembrane region" description="Helical" evidence="1">
    <location>
        <begin position="48"/>
        <end position="66"/>
    </location>
</feature>
<dbReference type="Pfam" id="PF20152">
    <property type="entry name" value="DUF6534"/>
    <property type="match status" value="1"/>
</dbReference>
<keyword evidence="1" id="KW-0812">Transmembrane</keyword>
<feature type="transmembrane region" description="Helical" evidence="1">
    <location>
        <begin position="162"/>
        <end position="186"/>
    </location>
</feature>
<dbReference type="PANTHER" id="PTHR40465:SF1">
    <property type="entry name" value="DUF6534 DOMAIN-CONTAINING PROTEIN"/>
    <property type="match status" value="1"/>
</dbReference>
<protein>
    <recommendedName>
        <fullName evidence="2">DUF6534 domain-containing protein</fullName>
    </recommendedName>
</protein>
<feature type="transmembrane region" description="Helical" evidence="1">
    <location>
        <begin position="14"/>
        <end position="36"/>
    </location>
</feature>
<feature type="transmembrane region" description="Helical" evidence="1">
    <location>
        <begin position="234"/>
        <end position="252"/>
    </location>
</feature>